<name>F3QHN1_9BURK</name>
<gene>
    <name evidence="1" type="ORF">HMPREF9439_00428</name>
</gene>
<dbReference type="AlphaFoldDB" id="F3QHN1"/>
<proteinExistence type="predicted"/>
<accession>F3QHN1</accession>
<comment type="caution">
    <text evidence="1">The sequence shown here is derived from an EMBL/GenBank/DDBJ whole genome shotgun (WGS) entry which is preliminary data.</text>
</comment>
<protein>
    <submittedName>
        <fullName evidence="1">Uncharacterized protein</fullName>
    </submittedName>
</protein>
<evidence type="ECO:0000313" key="2">
    <source>
        <dbReference type="Proteomes" id="UP000005156"/>
    </source>
</evidence>
<dbReference type="RefSeq" id="WP_008863494.1">
    <property type="nucleotide sequence ID" value="NZ_GL883681.1"/>
</dbReference>
<organism evidence="1 2">
    <name type="scientific">Parasutterella excrementihominis YIT 11859</name>
    <dbReference type="NCBI Taxonomy" id="762966"/>
    <lineage>
        <taxon>Bacteria</taxon>
        <taxon>Pseudomonadati</taxon>
        <taxon>Pseudomonadota</taxon>
        <taxon>Betaproteobacteria</taxon>
        <taxon>Burkholderiales</taxon>
        <taxon>Sutterellaceae</taxon>
        <taxon>Parasutterella</taxon>
    </lineage>
</organism>
<dbReference type="Proteomes" id="UP000005156">
    <property type="component" value="Unassembled WGS sequence"/>
</dbReference>
<reference evidence="1 2" key="1">
    <citation type="submission" date="2011-02" db="EMBL/GenBank/DDBJ databases">
        <authorList>
            <person name="Weinstock G."/>
            <person name="Sodergren E."/>
            <person name="Clifton S."/>
            <person name="Fulton L."/>
            <person name="Fulton B."/>
            <person name="Courtney L."/>
            <person name="Fronick C."/>
            <person name="Harrison M."/>
            <person name="Strong C."/>
            <person name="Farmer C."/>
            <person name="Delahaunty K."/>
            <person name="Markovic C."/>
            <person name="Hall O."/>
            <person name="Minx P."/>
            <person name="Tomlinson C."/>
            <person name="Mitreva M."/>
            <person name="Hou S."/>
            <person name="Chen J."/>
            <person name="Wollam A."/>
            <person name="Pepin K.H."/>
            <person name="Johnson M."/>
            <person name="Bhonagiri V."/>
            <person name="Zhang X."/>
            <person name="Suruliraj S."/>
            <person name="Warren W."/>
            <person name="Chinwalla A."/>
            <person name="Mardis E.R."/>
            <person name="Wilson R.K."/>
        </authorList>
    </citation>
    <scope>NUCLEOTIDE SEQUENCE [LARGE SCALE GENOMIC DNA]</scope>
    <source>
        <strain evidence="1 2">YIT 11859</strain>
    </source>
</reference>
<dbReference type="EMBL" id="AFBP01000008">
    <property type="protein sequence ID" value="EGG57138.1"/>
    <property type="molecule type" value="Genomic_DNA"/>
</dbReference>
<dbReference type="GeneID" id="43347951"/>
<dbReference type="HOGENOM" id="CLU_176989_1_0_4"/>
<sequence>MSIAKLPKVASQFEEQLKPKPEKKAVDFNSKEVQDFIESAPDGAKRKYKLKGKKVVITLTMNPDDLDRVNEVAADLGMTRAALLNMWIQQQLKKGAVPRENDNIY</sequence>
<evidence type="ECO:0000313" key="1">
    <source>
        <dbReference type="EMBL" id="EGG57138.1"/>
    </source>
</evidence>
<keyword evidence="2" id="KW-1185">Reference proteome</keyword>